<evidence type="ECO:0000256" key="2">
    <source>
        <dbReference type="ARBA" id="ARBA00022692"/>
    </source>
</evidence>
<keyword evidence="6 7" id="KW-0472">Membrane</keyword>
<dbReference type="PANTHER" id="PTHR43394">
    <property type="entry name" value="ATP-DEPENDENT PERMEASE MDL1, MITOCHONDRIAL"/>
    <property type="match status" value="1"/>
</dbReference>
<dbReference type="Gene3D" id="3.40.50.300">
    <property type="entry name" value="P-loop containing nucleotide triphosphate hydrolases"/>
    <property type="match status" value="1"/>
</dbReference>
<dbReference type="PROSITE" id="PS50893">
    <property type="entry name" value="ABC_TRANSPORTER_2"/>
    <property type="match status" value="1"/>
</dbReference>
<dbReference type="PROSITE" id="PS00211">
    <property type="entry name" value="ABC_TRANSPORTER_1"/>
    <property type="match status" value="1"/>
</dbReference>
<keyword evidence="5 7" id="KW-1133">Transmembrane helix</keyword>
<feature type="transmembrane region" description="Helical" evidence="7">
    <location>
        <begin position="60"/>
        <end position="83"/>
    </location>
</feature>
<dbReference type="InterPro" id="IPR017871">
    <property type="entry name" value="ABC_transporter-like_CS"/>
</dbReference>
<dbReference type="SUPFAM" id="SSF52540">
    <property type="entry name" value="P-loop containing nucleoside triphosphate hydrolases"/>
    <property type="match status" value="1"/>
</dbReference>
<dbReference type="GO" id="GO:0016887">
    <property type="term" value="F:ATP hydrolysis activity"/>
    <property type="evidence" value="ECO:0007669"/>
    <property type="project" value="InterPro"/>
</dbReference>
<dbReference type="SMART" id="SM00382">
    <property type="entry name" value="AAA"/>
    <property type="match status" value="1"/>
</dbReference>
<feature type="domain" description="ABC transporter" evidence="8">
    <location>
        <begin position="345"/>
        <end position="579"/>
    </location>
</feature>
<sequence length="598" mass="65745">MKSIIKIMGTARELWPLYVGIVVAAVVTSVAALMAPFVIAEATNQVVSITTKGEGQVSTLLWLALALLGIMLTNSLVSNIGGYMGDLMSTRLRVILSANYFHKLLRLPQRYYDSELTGTLISRLNRSLTSITDFLKMFANGFFTTLITVVAVLVISGIHSPWLALMLIVIYPTFVGLTALTSRKWQVWERKKNHLYDVAGGRFAEVIGQMRVVKSFVTERSELDAFTAKYEDTVTLTREQSKFWHTMDVARRGALDVVFFGLYAVIFVQTAQGTFDIGTMVLLIQLVNLAKQPVESMSYLVDSWQRAITGSHEYFQVMGELDEPNNPLEANASATVQWVETDPVINFDDVSFGYDDDALVLRNINLAIHRGEKVAFVGESGGGKTTLVNLLMKLYAPTCGTIEVHGQSVTEVPTEALRREIGVVFQDASLFSGTIRENLAYGRPGATDEELTRAVRRANALPFIKKLPAGFDTEIGERGIKLSGGQKQRISVARALLKDAPILVLDEATSALDTKSERLVQAGLEELMQGRTTLIIAHRLSTISSVDRIVTLRDGRVDEIGTPGELALSGGIYAELLALQGSTSKIDRAKLLSYEITH</sequence>
<dbReference type="Pfam" id="PF00664">
    <property type="entry name" value="ABC_membrane"/>
    <property type="match status" value="1"/>
</dbReference>
<evidence type="ECO:0000259" key="8">
    <source>
        <dbReference type="PROSITE" id="PS50893"/>
    </source>
</evidence>
<dbReference type="AlphaFoldDB" id="A0A3M0GW66"/>
<evidence type="ECO:0000256" key="3">
    <source>
        <dbReference type="ARBA" id="ARBA00022741"/>
    </source>
</evidence>
<proteinExistence type="predicted"/>
<dbReference type="InterPro" id="IPR003593">
    <property type="entry name" value="AAA+_ATPase"/>
</dbReference>
<feature type="transmembrane region" description="Helical" evidence="7">
    <location>
        <begin position="162"/>
        <end position="182"/>
    </location>
</feature>
<protein>
    <submittedName>
        <fullName evidence="10">ABC transporter ATP-binding protein</fullName>
    </submittedName>
</protein>
<gene>
    <name evidence="10" type="ORF">EAX62_02835</name>
</gene>
<keyword evidence="4 10" id="KW-0067">ATP-binding</keyword>
<dbReference type="Proteomes" id="UP000275256">
    <property type="component" value="Unassembled WGS sequence"/>
</dbReference>
<evidence type="ECO:0000256" key="7">
    <source>
        <dbReference type="SAM" id="Phobius"/>
    </source>
</evidence>
<dbReference type="GO" id="GO:0005524">
    <property type="term" value="F:ATP binding"/>
    <property type="evidence" value="ECO:0007669"/>
    <property type="project" value="UniProtKB-KW"/>
</dbReference>
<dbReference type="PANTHER" id="PTHR43394:SF1">
    <property type="entry name" value="ATP-BINDING CASSETTE SUB-FAMILY B MEMBER 10, MITOCHONDRIAL"/>
    <property type="match status" value="1"/>
</dbReference>
<dbReference type="FunFam" id="3.40.50.300:FF:000218">
    <property type="entry name" value="Multidrug ABC transporter ATP-binding protein"/>
    <property type="match status" value="1"/>
</dbReference>
<accession>A0A3M0GW66</accession>
<comment type="caution">
    <text evidence="10">The sequence shown here is derived from an EMBL/GenBank/DDBJ whole genome shotgun (WGS) entry which is preliminary data.</text>
</comment>
<dbReference type="RefSeq" id="WP_121900133.1">
    <property type="nucleotide sequence ID" value="NZ_REFW01000001.1"/>
</dbReference>
<organism evidence="10 11">
    <name type="scientific">Tessaracoccus antarcticus</name>
    <dbReference type="NCBI Taxonomy" id="2479848"/>
    <lineage>
        <taxon>Bacteria</taxon>
        <taxon>Bacillati</taxon>
        <taxon>Actinomycetota</taxon>
        <taxon>Actinomycetes</taxon>
        <taxon>Propionibacteriales</taxon>
        <taxon>Propionibacteriaceae</taxon>
        <taxon>Tessaracoccus</taxon>
    </lineage>
</organism>
<dbReference type="Pfam" id="PF00005">
    <property type="entry name" value="ABC_tran"/>
    <property type="match status" value="1"/>
</dbReference>
<evidence type="ECO:0000256" key="1">
    <source>
        <dbReference type="ARBA" id="ARBA00004651"/>
    </source>
</evidence>
<dbReference type="PROSITE" id="PS50929">
    <property type="entry name" value="ABC_TM1F"/>
    <property type="match status" value="1"/>
</dbReference>
<feature type="transmembrane region" description="Helical" evidence="7">
    <location>
        <begin position="15"/>
        <end position="40"/>
    </location>
</feature>
<dbReference type="InterPro" id="IPR039421">
    <property type="entry name" value="Type_1_exporter"/>
</dbReference>
<reference evidence="10 11" key="1">
    <citation type="submission" date="2018-10" db="EMBL/GenBank/DDBJ databases">
        <title>Tessaracoccus antarcticuss sp. nov., isolated from sediment.</title>
        <authorList>
            <person name="Zhou L.Y."/>
            <person name="Du Z.J."/>
        </authorList>
    </citation>
    <scope>NUCLEOTIDE SEQUENCE [LARGE SCALE GENOMIC DNA]</scope>
    <source>
        <strain evidence="10 11">JDX10</strain>
    </source>
</reference>
<evidence type="ECO:0000313" key="11">
    <source>
        <dbReference type="Proteomes" id="UP000275256"/>
    </source>
</evidence>
<keyword evidence="3" id="KW-0547">Nucleotide-binding</keyword>
<dbReference type="GO" id="GO:0005886">
    <property type="term" value="C:plasma membrane"/>
    <property type="evidence" value="ECO:0007669"/>
    <property type="project" value="UniProtKB-SubCell"/>
</dbReference>
<feature type="transmembrane region" description="Helical" evidence="7">
    <location>
        <begin position="134"/>
        <end position="156"/>
    </location>
</feature>
<evidence type="ECO:0000313" key="10">
    <source>
        <dbReference type="EMBL" id="RMB61586.1"/>
    </source>
</evidence>
<dbReference type="InterPro" id="IPR011527">
    <property type="entry name" value="ABC1_TM_dom"/>
</dbReference>
<evidence type="ECO:0000256" key="6">
    <source>
        <dbReference type="ARBA" id="ARBA00023136"/>
    </source>
</evidence>
<dbReference type="InterPro" id="IPR003439">
    <property type="entry name" value="ABC_transporter-like_ATP-bd"/>
</dbReference>
<keyword evidence="2 7" id="KW-0812">Transmembrane</keyword>
<evidence type="ECO:0000256" key="4">
    <source>
        <dbReference type="ARBA" id="ARBA00022840"/>
    </source>
</evidence>
<dbReference type="InterPro" id="IPR027417">
    <property type="entry name" value="P-loop_NTPase"/>
</dbReference>
<dbReference type="GO" id="GO:0015421">
    <property type="term" value="F:ABC-type oligopeptide transporter activity"/>
    <property type="evidence" value="ECO:0007669"/>
    <property type="project" value="TreeGrafter"/>
</dbReference>
<feature type="domain" description="ABC transmembrane type-1" evidence="9">
    <location>
        <begin position="19"/>
        <end position="306"/>
    </location>
</feature>
<evidence type="ECO:0000256" key="5">
    <source>
        <dbReference type="ARBA" id="ARBA00022989"/>
    </source>
</evidence>
<dbReference type="SUPFAM" id="SSF90123">
    <property type="entry name" value="ABC transporter transmembrane region"/>
    <property type="match status" value="1"/>
</dbReference>
<dbReference type="CDD" id="cd07346">
    <property type="entry name" value="ABC_6TM_exporters"/>
    <property type="match status" value="1"/>
</dbReference>
<dbReference type="OrthoDB" id="9806127at2"/>
<name>A0A3M0GW66_9ACTN</name>
<dbReference type="EMBL" id="REFW01000001">
    <property type="protein sequence ID" value="RMB61586.1"/>
    <property type="molecule type" value="Genomic_DNA"/>
</dbReference>
<evidence type="ECO:0000259" key="9">
    <source>
        <dbReference type="PROSITE" id="PS50929"/>
    </source>
</evidence>
<comment type="subcellular location">
    <subcellularLocation>
        <location evidence="1">Cell membrane</location>
        <topology evidence="1">Multi-pass membrane protein</topology>
    </subcellularLocation>
</comment>
<dbReference type="InterPro" id="IPR036640">
    <property type="entry name" value="ABC1_TM_sf"/>
</dbReference>
<dbReference type="Gene3D" id="1.20.1560.10">
    <property type="entry name" value="ABC transporter type 1, transmembrane domain"/>
    <property type="match status" value="1"/>
</dbReference>
<keyword evidence="11" id="KW-1185">Reference proteome</keyword>